<evidence type="ECO:0000256" key="1">
    <source>
        <dbReference type="ARBA" id="ARBA00004123"/>
    </source>
</evidence>
<keyword evidence="7" id="KW-0544">Nucleosome core</keyword>
<dbReference type="AlphaFoldDB" id="A0A0F9WFY6"/>
<dbReference type="GeneID" id="36319022"/>
<dbReference type="GO" id="GO:0003677">
    <property type="term" value="F:DNA binding"/>
    <property type="evidence" value="ECO:0007669"/>
    <property type="project" value="UniProtKB-KW"/>
</dbReference>
<dbReference type="SUPFAM" id="SSF47113">
    <property type="entry name" value="Histone-fold"/>
    <property type="match status" value="1"/>
</dbReference>
<dbReference type="PRINTS" id="PR00622">
    <property type="entry name" value="HISTONEH3"/>
</dbReference>
<dbReference type="PROSITE" id="PS00322">
    <property type="entry name" value="HISTONE_H3_1"/>
    <property type="match status" value="1"/>
</dbReference>
<dbReference type="GO" id="GO:0046982">
    <property type="term" value="F:protein heterodimerization activity"/>
    <property type="evidence" value="ECO:0007669"/>
    <property type="project" value="InterPro"/>
</dbReference>
<evidence type="ECO:0000256" key="4">
    <source>
        <dbReference type="ARBA" id="ARBA00022454"/>
    </source>
</evidence>
<feature type="region of interest" description="Disordered" evidence="8">
    <location>
        <begin position="1"/>
        <end position="47"/>
    </location>
</feature>
<dbReference type="OrthoDB" id="842664at2759"/>
<feature type="compositionally biased region" description="Low complexity" evidence="8">
    <location>
        <begin position="24"/>
        <end position="41"/>
    </location>
</feature>
<keyword evidence="11" id="KW-1185">Reference proteome</keyword>
<dbReference type="GO" id="GO:0005634">
    <property type="term" value="C:nucleus"/>
    <property type="evidence" value="ECO:0007669"/>
    <property type="project" value="UniProtKB-SubCell"/>
</dbReference>
<evidence type="ECO:0000313" key="10">
    <source>
        <dbReference type="EMBL" id="KKO75640.1"/>
    </source>
</evidence>
<dbReference type="VEuPathDB" id="MicrosporidiaDB:NCER_100467"/>
<comment type="subcellular location">
    <subcellularLocation>
        <location evidence="2">Chromosome</location>
    </subcellularLocation>
    <subcellularLocation>
        <location evidence="1">Nucleus</location>
    </subcellularLocation>
</comment>
<keyword evidence="4" id="KW-0158">Chromosome</keyword>
<dbReference type="VEuPathDB" id="MicrosporidiaDB:G9O61_00g012650"/>
<dbReference type="InterPro" id="IPR000164">
    <property type="entry name" value="Histone_H3/CENP-A"/>
</dbReference>
<dbReference type="InterPro" id="IPR007125">
    <property type="entry name" value="H2A/H2B/H3"/>
</dbReference>
<evidence type="ECO:0000256" key="7">
    <source>
        <dbReference type="ARBA" id="ARBA00023269"/>
    </source>
</evidence>
<dbReference type="SMART" id="SM00428">
    <property type="entry name" value="H3"/>
    <property type="match status" value="1"/>
</dbReference>
<gene>
    <name evidence="10" type="ORF">AAJ76_150008375</name>
</gene>
<evidence type="ECO:0000256" key="3">
    <source>
        <dbReference type="ARBA" id="ARBA00010343"/>
    </source>
</evidence>
<dbReference type="CDD" id="cd22911">
    <property type="entry name" value="HFD_H3"/>
    <property type="match status" value="1"/>
</dbReference>
<dbReference type="PANTHER" id="PTHR45810:SF1">
    <property type="entry name" value="HISTONE H3-LIKE CENTROMERIC PROTEIN A"/>
    <property type="match status" value="1"/>
</dbReference>
<dbReference type="EMBL" id="JPQZ01000015">
    <property type="protein sequence ID" value="KKO75640.1"/>
    <property type="molecule type" value="Genomic_DNA"/>
</dbReference>
<evidence type="ECO:0000313" key="11">
    <source>
        <dbReference type="Proteomes" id="UP000034350"/>
    </source>
</evidence>
<evidence type="ECO:0000259" key="9">
    <source>
        <dbReference type="Pfam" id="PF00125"/>
    </source>
</evidence>
<sequence length="144" mass="16378">MARIKQSARKTVGGKAPRKQLAAKSTSNKGVSSGSSKTTTSHTRRFKPGTVALKEIRKYQKSTDLLIRKRPFQRLVRSIMKTKSDMRFQASAILALQESVESFLTILMEDAYRCVLHAKRVTLQPKDICLVYKLKYAHMLYSEI</sequence>
<name>A0A0F9WFY6_9MICR</name>
<evidence type="ECO:0000256" key="6">
    <source>
        <dbReference type="ARBA" id="ARBA00023242"/>
    </source>
</evidence>
<feature type="domain" description="Core Histone H2A/H2B/H3" evidence="9">
    <location>
        <begin position="48"/>
        <end position="134"/>
    </location>
</feature>
<dbReference type="VEuPathDB" id="MicrosporidiaDB:AAJ76_150008375"/>
<comment type="similarity">
    <text evidence="3">Belongs to the histone H3 family.</text>
</comment>
<dbReference type="Proteomes" id="UP000034350">
    <property type="component" value="Unassembled WGS sequence"/>
</dbReference>
<organism evidence="10 11">
    <name type="scientific">Vairimorpha ceranae</name>
    <dbReference type="NCBI Taxonomy" id="40302"/>
    <lineage>
        <taxon>Eukaryota</taxon>
        <taxon>Fungi</taxon>
        <taxon>Fungi incertae sedis</taxon>
        <taxon>Microsporidia</taxon>
        <taxon>Nosematidae</taxon>
        <taxon>Vairimorpha</taxon>
    </lineage>
</organism>
<dbReference type="InterPro" id="IPR009072">
    <property type="entry name" value="Histone-fold"/>
</dbReference>
<reference evidence="10 11" key="1">
    <citation type="journal article" date="2015" name="Environ. Microbiol.">
        <title>Genome analyses suggest the presence of polyploidy and recent human-driven expansions in eight global populations of the honeybee pathogen Nosema ceranae.</title>
        <authorList>
            <person name="Pelin A."/>
            <person name="Selman M."/>
            <person name="Aris-Brosou S."/>
            <person name="Farinelli L."/>
            <person name="Corradi N."/>
        </authorList>
    </citation>
    <scope>NUCLEOTIDE SEQUENCE [LARGE SCALE GENOMIC DNA]</scope>
    <source>
        <strain evidence="10 11">PA08 1199</strain>
    </source>
</reference>
<dbReference type="Pfam" id="PF00125">
    <property type="entry name" value="Histone"/>
    <property type="match status" value="1"/>
</dbReference>
<proteinExistence type="inferred from homology"/>
<dbReference type="RefSeq" id="XP_024331382.1">
    <property type="nucleotide sequence ID" value="XM_024474114.1"/>
</dbReference>
<dbReference type="Gene3D" id="1.10.20.10">
    <property type="entry name" value="Histone, subunit A"/>
    <property type="match status" value="1"/>
</dbReference>
<dbReference type="OMA" id="RKYQHST"/>
<dbReference type="FunFam" id="1.10.20.10:FF:000085">
    <property type="entry name" value="Histone H3.2"/>
    <property type="match status" value="1"/>
</dbReference>
<protein>
    <submittedName>
        <fullName evidence="10">Histone H3</fullName>
    </submittedName>
</protein>
<evidence type="ECO:0000256" key="8">
    <source>
        <dbReference type="SAM" id="MobiDB-lite"/>
    </source>
</evidence>
<evidence type="ECO:0000256" key="2">
    <source>
        <dbReference type="ARBA" id="ARBA00004286"/>
    </source>
</evidence>
<dbReference type="GO" id="GO:0000786">
    <property type="term" value="C:nucleosome"/>
    <property type="evidence" value="ECO:0007669"/>
    <property type="project" value="UniProtKB-KW"/>
</dbReference>
<accession>A0A0F9WFY6</accession>
<comment type="caution">
    <text evidence="10">The sequence shown here is derived from an EMBL/GenBank/DDBJ whole genome shotgun (WGS) entry which is preliminary data.</text>
</comment>
<keyword evidence="6" id="KW-0539">Nucleus</keyword>
<keyword evidence="5" id="KW-0238">DNA-binding</keyword>
<dbReference type="GO" id="GO:0030527">
    <property type="term" value="F:structural constituent of chromatin"/>
    <property type="evidence" value="ECO:0007669"/>
    <property type="project" value="InterPro"/>
</dbReference>
<evidence type="ECO:0000256" key="5">
    <source>
        <dbReference type="ARBA" id="ARBA00023125"/>
    </source>
</evidence>
<dbReference type="PANTHER" id="PTHR45810">
    <property type="entry name" value="HISTONE H3.2"/>
    <property type="match status" value="1"/>
</dbReference>